<evidence type="ECO:0000256" key="9">
    <source>
        <dbReference type="ARBA" id="ARBA00023136"/>
    </source>
</evidence>
<feature type="transmembrane region" description="Helical" evidence="12">
    <location>
        <begin position="281"/>
        <end position="302"/>
    </location>
</feature>
<keyword evidence="14" id="KW-1185">Reference proteome</keyword>
<dbReference type="NCBIfam" id="TIGR00797">
    <property type="entry name" value="matE"/>
    <property type="match status" value="1"/>
</dbReference>
<dbReference type="InterPro" id="IPR002528">
    <property type="entry name" value="MATE_fam"/>
</dbReference>
<evidence type="ECO:0000256" key="12">
    <source>
        <dbReference type="SAM" id="Phobius"/>
    </source>
</evidence>
<evidence type="ECO:0000256" key="2">
    <source>
        <dbReference type="ARBA" id="ARBA00013489"/>
    </source>
</evidence>
<comment type="subcellular location">
    <subcellularLocation>
        <location evidence="1">Cell inner membrane</location>
        <topology evidence="1">Multi-pass membrane protein</topology>
    </subcellularLocation>
</comment>
<proteinExistence type="predicted"/>
<dbReference type="GO" id="GO:0015297">
    <property type="term" value="F:antiporter activity"/>
    <property type="evidence" value="ECO:0007669"/>
    <property type="project" value="UniProtKB-KW"/>
</dbReference>
<feature type="transmembrane region" description="Helical" evidence="12">
    <location>
        <begin position="193"/>
        <end position="218"/>
    </location>
</feature>
<evidence type="ECO:0000256" key="1">
    <source>
        <dbReference type="ARBA" id="ARBA00004429"/>
    </source>
</evidence>
<feature type="transmembrane region" description="Helical" evidence="12">
    <location>
        <begin position="322"/>
        <end position="341"/>
    </location>
</feature>
<feature type="transmembrane region" description="Helical" evidence="12">
    <location>
        <begin position="246"/>
        <end position="269"/>
    </location>
</feature>
<evidence type="ECO:0000313" key="14">
    <source>
        <dbReference type="Proteomes" id="UP000235828"/>
    </source>
</evidence>
<dbReference type="EMBL" id="LT960612">
    <property type="protein sequence ID" value="SON52635.1"/>
    <property type="molecule type" value="Genomic_DNA"/>
</dbReference>
<keyword evidence="4" id="KW-0050">Antiport</keyword>
<evidence type="ECO:0000256" key="6">
    <source>
        <dbReference type="ARBA" id="ARBA00022692"/>
    </source>
</evidence>
<name>A0A2N8ZL50_9VIBR</name>
<dbReference type="GO" id="GO:0005886">
    <property type="term" value="C:plasma membrane"/>
    <property type="evidence" value="ECO:0007669"/>
    <property type="project" value="UniProtKB-SubCell"/>
</dbReference>
<evidence type="ECO:0000256" key="5">
    <source>
        <dbReference type="ARBA" id="ARBA00022475"/>
    </source>
</evidence>
<evidence type="ECO:0000256" key="4">
    <source>
        <dbReference type="ARBA" id="ARBA00022449"/>
    </source>
</evidence>
<dbReference type="PANTHER" id="PTHR43298">
    <property type="entry name" value="MULTIDRUG RESISTANCE PROTEIN NORM-RELATED"/>
    <property type="match status" value="1"/>
</dbReference>
<dbReference type="RefSeq" id="WP_102524834.1">
    <property type="nucleotide sequence ID" value="NZ_LT960612.1"/>
</dbReference>
<feature type="transmembrane region" description="Helical" evidence="12">
    <location>
        <begin position="165"/>
        <end position="187"/>
    </location>
</feature>
<keyword evidence="5" id="KW-1003">Cell membrane</keyword>
<feature type="transmembrane region" description="Helical" evidence="12">
    <location>
        <begin position="136"/>
        <end position="153"/>
    </location>
</feature>
<dbReference type="OrthoDB" id="9780160at2"/>
<evidence type="ECO:0000313" key="13">
    <source>
        <dbReference type="EMBL" id="SON52635.1"/>
    </source>
</evidence>
<dbReference type="AlphaFoldDB" id="A0A2N8ZL50"/>
<feature type="transmembrane region" description="Helical" evidence="12">
    <location>
        <begin position="95"/>
        <end position="116"/>
    </location>
</feature>
<gene>
    <name evidence="13" type="primary">norM</name>
    <name evidence="13" type="ORF">VTAP4600_B1024</name>
</gene>
<evidence type="ECO:0000256" key="3">
    <source>
        <dbReference type="ARBA" id="ARBA00022448"/>
    </source>
</evidence>
<keyword evidence="9 12" id="KW-0472">Membrane</keyword>
<dbReference type="CDD" id="cd13131">
    <property type="entry name" value="MATE_NorM_like"/>
    <property type="match status" value="1"/>
</dbReference>
<feature type="transmembrane region" description="Helical" evidence="12">
    <location>
        <begin position="353"/>
        <end position="372"/>
    </location>
</feature>
<dbReference type="InterPro" id="IPR050222">
    <property type="entry name" value="MATE_MdtK"/>
</dbReference>
<dbReference type="Pfam" id="PF01554">
    <property type="entry name" value="MatE"/>
    <property type="match status" value="2"/>
</dbReference>
<evidence type="ECO:0000256" key="11">
    <source>
        <dbReference type="ARBA" id="ARBA00031636"/>
    </source>
</evidence>
<feature type="transmembrane region" description="Helical" evidence="12">
    <location>
        <begin position="393"/>
        <end position="412"/>
    </location>
</feature>
<evidence type="ECO:0000256" key="10">
    <source>
        <dbReference type="ARBA" id="ARBA00030855"/>
    </source>
</evidence>
<organism evidence="13 14">
    <name type="scientific">Vibrio tapetis subsp. tapetis</name>
    <dbReference type="NCBI Taxonomy" id="1671868"/>
    <lineage>
        <taxon>Bacteria</taxon>
        <taxon>Pseudomonadati</taxon>
        <taxon>Pseudomonadota</taxon>
        <taxon>Gammaproteobacteria</taxon>
        <taxon>Vibrionales</taxon>
        <taxon>Vibrionaceae</taxon>
        <taxon>Vibrio</taxon>
    </lineage>
</organism>
<keyword evidence="3" id="KW-0813">Transport</keyword>
<dbReference type="GO" id="GO:0006811">
    <property type="term" value="P:monoatomic ion transport"/>
    <property type="evidence" value="ECO:0007669"/>
    <property type="project" value="UniProtKB-KW"/>
</dbReference>
<keyword evidence="8" id="KW-0406">Ion transport</keyword>
<accession>A0A2N8ZL50</accession>
<keyword evidence="6 12" id="KW-0812">Transmembrane</keyword>
<dbReference type="PIRSF" id="PIRSF006603">
    <property type="entry name" value="DinF"/>
    <property type="match status" value="1"/>
</dbReference>
<keyword evidence="7 12" id="KW-1133">Transmembrane helix</keyword>
<reference evidence="13 14" key="1">
    <citation type="submission" date="2017-10" db="EMBL/GenBank/DDBJ databases">
        <authorList>
            <person name="Banno H."/>
            <person name="Chua N.-H."/>
        </authorList>
    </citation>
    <scope>NUCLEOTIDE SEQUENCE [LARGE SCALE GENOMIC DNA]</scope>
    <source>
        <strain evidence="13">Vibrio tapetis CECT4600</strain>
    </source>
</reference>
<dbReference type="InterPro" id="IPR048279">
    <property type="entry name" value="MdtK-like"/>
</dbReference>
<evidence type="ECO:0000256" key="7">
    <source>
        <dbReference type="ARBA" id="ARBA00022989"/>
    </source>
</evidence>
<dbReference type="PANTHER" id="PTHR43298:SF2">
    <property type="entry name" value="FMN_FAD EXPORTER YEEO-RELATED"/>
    <property type="match status" value="1"/>
</dbReference>
<feature type="transmembrane region" description="Helical" evidence="12">
    <location>
        <begin position="51"/>
        <end position="75"/>
    </location>
</feature>
<evidence type="ECO:0000256" key="8">
    <source>
        <dbReference type="ARBA" id="ARBA00023065"/>
    </source>
</evidence>
<sequence>MPNSNTSKSGFLTESGSLLQLSIPIIFTQLATQAMGFVDTTMAGQVSPVDLAAIALGASLWIPVSLLLRGIIMALTPVVAFHRGARDFQKISIELFQMIWIATAVSTLLIVYLLQAENILNAIGVAPEIVPIASDYAVALTFGVPGIALFYVLNGFCEGMNNTRAPMIISVIGLLINIPTNYILIYGEFGLPAMGAVGCGVATSLVFWLMSFMLISYIKSHHHYKKVIDTSDIKPRKDEIVHMLKLGFPIGLNIAICGSIFAVIALLIGRIGAENVAAAQIALNISSMTYMIPMSLSFGITIRVGHALGAKDNRGAVHRSHVGIIVAVLLSLISVSGLLLFPEWLIGLYTSDPVIASTASLLLVYTAVYQVSDAIQTSANGALRGYKDTKIPMIFAVFAYWGVALPLGIILGMSDLAGPAMGEVGFWIGIISGLTVAALFMLIRLRFVIKSHAYAYAYAYASALGSENQVSAT</sequence>
<protein>
    <recommendedName>
        <fullName evidence="2">Multidrug resistance protein NorM</fullName>
    </recommendedName>
    <alternativeName>
        <fullName evidence="11">Multidrug-efflux transporter</fullName>
    </alternativeName>
    <alternativeName>
        <fullName evidence="10">Na(+)/drug antiporter</fullName>
    </alternativeName>
</protein>
<feature type="transmembrane region" description="Helical" evidence="12">
    <location>
        <begin position="424"/>
        <end position="443"/>
    </location>
</feature>
<dbReference type="GO" id="GO:0042910">
    <property type="term" value="F:xenobiotic transmembrane transporter activity"/>
    <property type="evidence" value="ECO:0007669"/>
    <property type="project" value="InterPro"/>
</dbReference>
<dbReference type="Proteomes" id="UP000235828">
    <property type="component" value="Chromosome B"/>
</dbReference>
<dbReference type="KEGG" id="vta:B1024"/>